<dbReference type="STRING" id="2518989.IMCC3088_527"/>
<dbReference type="InterPro" id="IPR011146">
    <property type="entry name" value="HIT-like"/>
</dbReference>
<reference evidence="1 2" key="1">
    <citation type="journal article" date="2011" name="J. Bacteriol.">
        <title>Genome sequence of strain IMCC3088, a proteorhodopsin-containing marine bacterium belonging to the OM60/NOR5 clade.</title>
        <authorList>
            <person name="Jang Y."/>
            <person name="Oh H.M."/>
            <person name="Kang I."/>
            <person name="Lee K."/>
            <person name="Yang S.J."/>
            <person name="Cho J.C."/>
        </authorList>
    </citation>
    <scope>NUCLEOTIDE SEQUENCE [LARGE SCALE GENOMIC DNA]</scope>
    <source>
        <strain evidence="1 2">IMCC3088</strain>
    </source>
</reference>
<dbReference type="PROSITE" id="PS00892">
    <property type="entry name" value="HIT_1"/>
    <property type="match status" value="1"/>
</dbReference>
<organism evidence="1 2">
    <name type="scientific">Aequoribacter fuscus</name>
    <dbReference type="NCBI Taxonomy" id="2518989"/>
    <lineage>
        <taxon>Bacteria</taxon>
        <taxon>Pseudomonadati</taxon>
        <taxon>Pseudomonadota</taxon>
        <taxon>Gammaproteobacteria</taxon>
        <taxon>Cellvibrionales</taxon>
        <taxon>Halieaceae</taxon>
        <taxon>Aequoribacter</taxon>
    </lineage>
</organism>
<proteinExistence type="predicted"/>
<dbReference type="Pfam" id="PF01230">
    <property type="entry name" value="HIT"/>
    <property type="match status" value="1"/>
</dbReference>
<dbReference type="SUPFAM" id="SSF54197">
    <property type="entry name" value="HIT-like"/>
    <property type="match status" value="1"/>
</dbReference>
<dbReference type="Proteomes" id="UP000005615">
    <property type="component" value="Unassembled WGS sequence"/>
</dbReference>
<sequence length="114" mass="12295">MSTLFEKIIAREIPSDVVFEDDQCIVINDINPVAPIHVLIIPKKPIVKLADAEAGDQALLGHLMLVAGEVARQLGVAEGFRLIVNNGEGGGQTIFHLHLHLLAGRDFTEAQLAP</sequence>
<dbReference type="InterPro" id="IPR001310">
    <property type="entry name" value="Histidine_triad_HIT"/>
</dbReference>
<protein>
    <submittedName>
        <fullName evidence="1">HIT family protein</fullName>
    </submittedName>
</protein>
<dbReference type="eggNOG" id="COG0537">
    <property type="taxonomic scope" value="Bacteria"/>
</dbReference>
<dbReference type="CDD" id="cd01276">
    <property type="entry name" value="PKCI_related"/>
    <property type="match status" value="1"/>
</dbReference>
<comment type="caution">
    <text evidence="1">The sequence shown here is derived from an EMBL/GenBank/DDBJ whole genome shotgun (WGS) entry which is preliminary data.</text>
</comment>
<dbReference type="Gene3D" id="3.30.428.10">
    <property type="entry name" value="HIT-like"/>
    <property type="match status" value="1"/>
</dbReference>
<dbReference type="GO" id="GO:0003824">
    <property type="term" value="F:catalytic activity"/>
    <property type="evidence" value="ECO:0007669"/>
    <property type="project" value="InterPro"/>
</dbReference>
<dbReference type="OrthoDB" id="9784774at2"/>
<dbReference type="PRINTS" id="PR00332">
    <property type="entry name" value="HISTRIAD"/>
</dbReference>
<keyword evidence="2" id="KW-1185">Reference proteome</keyword>
<name>F3KZT4_9GAMM</name>
<gene>
    <name evidence="1" type="ORF">IMCC3088_527</name>
</gene>
<evidence type="ECO:0000313" key="2">
    <source>
        <dbReference type="Proteomes" id="UP000005615"/>
    </source>
</evidence>
<evidence type="ECO:0000313" key="1">
    <source>
        <dbReference type="EMBL" id="EGG30388.1"/>
    </source>
</evidence>
<dbReference type="InterPro" id="IPR036265">
    <property type="entry name" value="HIT-like_sf"/>
</dbReference>
<accession>F3KZT4</accession>
<dbReference type="InterPro" id="IPR019808">
    <property type="entry name" value="Histidine_triad_CS"/>
</dbReference>
<dbReference type="RefSeq" id="WP_009574928.1">
    <property type="nucleotide sequence ID" value="NZ_AEIG01000015.1"/>
</dbReference>
<dbReference type="AlphaFoldDB" id="F3KZT4"/>
<dbReference type="PROSITE" id="PS51084">
    <property type="entry name" value="HIT_2"/>
    <property type="match status" value="1"/>
</dbReference>
<dbReference type="PANTHER" id="PTHR23089">
    <property type="entry name" value="HISTIDINE TRIAD HIT PROTEIN"/>
    <property type="match status" value="1"/>
</dbReference>
<dbReference type="EMBL" id="AEIG01000015">
    <property type="protein sequence ID" value="EGG30388.1"/>
    <property type="molecule type" value="Genomic_DNA"/>
</dbReference>